<feature type="compositionally biased region" description="Low complexity" evidence="3">
    <location>
        <begin position="100"/>
        <end position="111"/>
    </location>
</feature>
<name>A0ABR4EHT0_9PEZI</name>
<feature type="compositionally biased region" description="Basic and acidic residues" evidence="3">
    <location>
        <begin position="182"/>
        <end position="212"/>
    </location>
</feature>
<evidence type="ECO:0000313" key="6">
    <source>
        <dbReference type="Proteomes" id="UP001600888"/>
    </source>
</evidence>
<feature type="region of interest" description="Disordered" evidence="3">
    <location>
        <begin position="295"/>
        <end position="369"/>
    </location>
</feature>
<feature type="domain" description="BZIP" evidence="4">
    <location>
        <begin position="200"/>
        <end position="265"/>
    </location>
</feature>
<feature type="region of interest" description="Disordered" evidence="3">
    <location>
        <begin position="82"/>
        <end position="121"/>
    </location>
</feature>
<accession>A0ABR4EHT0</accession>
<sequence>MTQTRPSLTLWSLLAIGFDSRNRGRPQPSLTRTHEVPLPPAGPASKYSVQPLACCCHRSTSSSRSGTAQRTLQRATALPWSAPAAAYPSPPNQYRHRHYSPSNSHSSQDSSNTRRKPSVASLSDQAYYNMATSSMSPPNIKNEFGGVGTGIAYGAPAHPTPQQPNEKNGALGFGFLKSLTSSDKKLTRDGQPAKRRGPKPDSKPALTRRQELNRQAQRTHRERKELYIKALEDEVLRLKEVYSNVSQDKDRLAEENRSLKAMMQQNGLPVSGAITMMDDNLSSPSVGPFIGSNSSASMSGSGSYGLASASTQNSAYTPPPGSALSTTTAMQGMSPLGGLSPSQHAVGLHRQSPSAQLTGPRRNPGIDYDQAGVDFVLSYENPPNAYLSPPR</sequence>
<keyword evidence="2" id="KW-0539">Nucleus</keyword>
<dbReference type="EMBL" id="JBAWTH010000053">
    <property type="protein sequence ID" value="KAL2281956.1"/>
    <property type="molecule type" value="Genomic_DNA"/>
</dbReference>
<dbReference type="PANTHER" id="PTHR40621">
    <property type="entry name" value="TRANSCRIPTION FACTOR KAPC-RELATED"/>
    <property type="match status" value="1"/>
</dbReference>
<dbReference type="InterPro" id="IPR050936">
    <property type="entry name" value="AP-1-like"/>
</dbReference>
<dbReference type="CDD" id="cd14688">
    <property type="entry name" value="bZIP_YAP"/>
    <property type="match status" value="1"/>
</dbReference>
<evidence type="ECO:0000313" key="5">
    <source>
        <dbReference type="EMBL" id="KAL2281955.1"/>
    </source>
</evidence>
<dbReference type="SUPFAM" id="SSF57959">
    <property type="entry name" value="Leucine zipper domain"/>
    <property type="match status" value="1"/>
</dbReference>
<dbReference type="PANTHER" id="PTHR40621:SF6">
    <property type="entry name" value="AP-1-LIKE TRANSCRIPTION FACTOR YAP1-RELATED"/>
    <property type="match status" value="1"/>
</dbReference>
<gene>
    <name evidence="5" type="ORF">FJTKL_11224</name>
</gene>
<evidence type="ECO:0000256" key="2">
    <source>
        <dbReference type="ARBA" id="ARBA00023242"/>
    </source>
</evidence>
<dbReference type="SMART" id="SM00338">
    <property type="entry name" value="BRLZ"/>
    <property type="match status" value="1"/>
</dbReference>
<evidence type="ECO:0000256" key="3">
    <source>
        <dbReference type="SAM" id="MobiDB-lite"/>
    </source>
</evidence>
<reference evidence="5 6" key="1">
    <citation type="submission" date="2024-03" db="EMBL/GenBank/DDBJ databases">
        <title>A high-quality draft genome sequence of Diaporthe vaccinii, a causative agent of upright dieback and viscid rot disease in cranberry plants.</title>
        <authorList>
            <person name="Sarrasin M."/>
            <person name="Lang B.F."/>
            <person name="Burger G."/>
        </authorList>
    </citation>
    <scope>NUCLEOTIDE SEQUENCE [LARGE SCALE GENOMIC DNA]</scope>
    <source>
        <strain evidence="5 6">IS7</strain>
    </source>
</reference>
<protein>
    <recommendedName>
        <fullName evidence="4">BZIP domain-containing protein</fullName>
    </recommendedName>
</protein>
<comment type="subcellular location">
    <subcellularLocation>
        <location evidence="1">Nucleus</location>
    </subcellularLocation>
</comment>
<organism evidence="5 6">
    <name type="scientific">Diaporthe vaccinii</name>
    <dbReference type="NCBI Taxonomy" id="105482"/>
    <lineage>
        <taxon>Eukaryota</taxon>
        <taxon>Fungi</taxon>
        <taxon>Dikarya</taxon>
        <taxon>Ascomycota</taxon>
        <taxon>Pezizomycotina</taxon>
        <taxon>Sordariomycetes</taxon>
        <taxon>Sordariomycetidae</taxon>
        <taxon>Diaporthales</taxon>
        <taxon>Diaporthaceae</taxon>
        <taxon>Diaporthe</taxon>
        <taxon>Diaporthe eres species complex</taxon>
    </lineage>
</organism>
<evidence type="ECO:0000256" key="1">
    <source>
        <dbReference type="ARBA" id="ARBA00004123"/>
    </source>
</evidence>
<keyword evidence="6" id="KW-1185">Reference proteome</keyword>
<comment type="caution">
    <text evidence="5">The sequence shown here is derived from an EMBL/GenBank/DDBJ whole genome shotgun (WGS) entry which is preliminary data.</text>
</comment>
<dbReference type="InterPro" id="IPR046347">
    <property type="entry name" value="bZIP_sf"/>
</dbReference>
<evidence type="ECO:0000259" key="4">
    <source>
        <dbReference type="SMART" id="SM00338"/>
    </source>
</evidence>
<feature type="compositionally biased region" description="Low complexity" evidence="3">
    <location>
        <begin position="295"/>
        <end position="310"/>
    </location>
</feature>
<dbReference type="InterPro" id="IPR004827">
    <property type="entry name" value="bZIP"/>
</dbReference>
<proteinExistence type="predicted"/>
<dbReference type="Gene3D" id="1.20.5.170">
    <property type="match status" value="1"/>
</dbReference>
<dbReference type="EMBL" id="JBAWTH010000053">
    <property type="protein sequence ID" value="KAL2281955.1"/>
    <property type="molecule type" value="Genomic_DNA"/>
</dbReference>
<feature type="region of interest" description="Disordered" evidence="3">
    <location>
        <begin position="181"/>
        <end position="221"/>
    </location>
</feature>
<dbReference type="Proteomes" id="UP001600888">
    <property type="component" value="Unassembled WGS sequence"/>
</dbReference>
<feature type="region of interest" description="Disordered" evidence="3">
    <location>
        <begin position="21"/>
        <end position="45"/>
    </location>
</feature>